<feature type="transmembrane region" description="Helical" evidence="7">
    <location>
        <begin position="280"/>
        <end position="297"/>
    </location>
</feature>
<feature type="domain" description="Major facilitator superfamily (MFS) profile" evidence="8">
    <location>
        <begin position="18"/>
        <end position="420"/>
    </location>
</feature>
<evidence type="ECO:0000313" key="9">
    <source>
        <dbReference type="EMBL" id="BBE41440.1"/>
    </source>
</evidence>
<evidence type="ECO:0000256" key="3">
    <source>
        <dbReference type="ARBA" id="ARBA00022475"/>
    </source>
</evidence>
<keyword evidence="10" id="KW-1185">Reference proteome</keyword>
<evidence type="ECO:0000313" key="10">
    <source>
        <dbReference type="Proteomes" id="UP000509448"/>
    </source>
</evidence>
<proteinExistence type="predicted"/>
<dbReference type="KEGG" id="ccai:NAS2_0025"/>
<keyword evidence="5 7" id="KW-1133">Transmembrane helix</keyword>
<dbReference type="Proteomes" id="UP000509448">
    <property type="component" value="Chromosome"/>
</dbReference>
<dbReference type="PANTHER" id="PTHR43045:SF1">
    <property type="entry name" value="SHIKIMATE TRANSPORTER"/>
    <property type="match status" value="1"/>
</dbReference>
<feature type="transmembrane region" description="Helical" evidence="7">
    <location>
        <begin position="56"/>
        <end position="78"/>
    </location>
</feature>
<feature type="transmembrane region" description="Helical" evidence="7">
    <location>
        <begin position="243"/>
        <end position="260"/>
    </location>
</feature>
<evidence type="ECO:0000256" key="5">
    <source>
        <dbReference type="ARBA" id="ARBA00022989"/>
    </source>
</evidence>
<evidence type="ECO:0000256" key="4">
    <source>
        <dbReference type="ARBA" id="ARBA00022692"/>
    </source>
</evidence>
<dbReference type="InterPro" id="IPR011701">
    <property type="entry name" value="MFS"/>
</dbReference>
<dbReference type="InterPro" id="IPR005829">
    <property type="entry name" value="Sugar_transporter_CS"/>
</dbReference>
<dbReference type="SUPFAM" id="SSF103473">
    <property type="entry name" value="MFS general substrate transporter"/>
    <property type="match status" value="1"/>
</dbReference>
<dbReference type="EMBL" id="AP018732">
    <property type="protein sequence ID" value="BBE41440.1"/>
    <property type="molecule type" value="Genomic_DNA"/>
</dbReference>
<dbReference type="Gene3D" id="1.20.1250.20">
    <property type="entry name" value="MFS general substrate transporter like domains"/>
    <property type="match status" value="2"/>
</dbReference>
<keyword evidence="3" id="KW-1003">Cell membrane</keyword>
<evidence type="ECO:0000259" key="8">
    <source>
        <dbReference type="PROSITE" id="PS50850"/>
    </source>
</evidence>
<feature type="transmembrane region" description="Helical" evidence="7">
    <location>
        <begin position="90"/>
        <end position="108"/>
    </location>
</feature>
<keyword evidence="6 7" id="KW-0472">Membrane</keyword>
<dbReference type="GO" id="GO:0005886">
    <property type="term" value="C:plasma membrane"/>
    <property type="evidence" value="ECO:0007669"/>
    <property type="project" value="UniProtKB-SubCell"/>
</dbReference>
<dbReference type="PROSITE" id="PS00216">
    <property type="entry name" value="SUGAR_TRANSPORT_1"/>
    <property type="match status" value="1"/>
</dbReference>
<evidence type="ECO:0000256" key="6">
    <source>
        <dbReference type="ARBA" id="ARBA00023136"/>
    </source>
</evidence>
<feature type="transmembrane region" description="Helical" evidence="7">
    <location>
        <begin position="20"/>
        <end position="44"/>
    </location>
</feature>
<evidence type="ECO:0000256" key="1">
    <source>
        <dbReference type="ARBA" id="ARBA00004651"/>
    </source>
</evidence>
<dbReference type="InterPro" id="IPR005828">
    <property type="entry name" value="MFS_sugar_transport-like"/>
</dbReference>
<dbReference type="InterPro" id="IPR036259">
    <property type="entry name" value="MFS_trans_sf"/>
</dbReference>
<reference evidence="9 10" key="1">
    <citation type="journal article" date="2019" name="ISME J.">
        <title>Isolation and characterization of a thermophilic sulfur- and iron-reducing thaumarchaeote from a terrestrial acidic hot spring.</title>
        <authorList>
            <person name="Kato S."/>
            <person name="Itoh T."/>
            <person name="Yuki M."/>
            <person name="Nagamori M."/>
            <person name="Ohnishi M."/>
            <person name="Uematsu K."/>
            <person name="Suzuki K."/>
            <person name="Takashina T."/>
            <person name="Ohkuma M."/>
        </authorList>
    </citation>
    <scope>NUCLEOTIDE SEQUENCE [LARGE SCALE GENOMIC DNA]</scope>
    <source>
        <strain evidence="9 10">NAS-02</strain>
    </source>
</reference>
<feature type="transmembrane region" description="Helical" evidence="7">
    <location>
        <begin position="154"/>
        <end position="177"/>
    </location>
</feature>
<evidence type="ECO:0000256" key="2">
    <source>
        <dbReference type="ARBA" id="ARBA00022448"/>
    </source>
</evidence>
<keyword evidence="4 7" id="KW-0812">Transmembrane</keyword>
<keyword evidence="9" id="KW-0762">Sugar transport</keyword>
<feature type="transmembrane region" description="Helical" evidence="7">
    <location>
        <begin position="189"/>
        <end position="208"/>
    </location>
</feature>
<feature type="transmembrane region" description="Helical" evidence="7">
    <location>
        <begin position="309"/>
        <end position="325"/>
    </location>
</feature>
<sequence>MKMGSDVVTGSASITRHIILSAMIGTLLEWYDIFLFSTGAFYIAANFMPKGNPVAAIASTLLVFAIGFLFRPLGAFVFGHYGDRIGRKRMLMYTIVISGVSSGLVGLLPTYAQIGAWAIVLLVILRLVLGFGLGGEWGGAMLVALEHGQRRRGYWSAFVQSTVGLGLVLGSIVFLVLGALIGQSAMTAWGWRIAFLISFLLLAIGFYIRYTLPETPVFEAAKREKTLLNVPAGMVFRKYWKELLLSTLIAGAVGTIWFTGSTTLPTIYRLFKVISPELQQIGILVFGLIEILFVFLGGPLSDRIGRRPTIYISSIIFLVVLYPVILYKSTIMFFVSMALLGIAHGIAYAPEGAMISEIFPTNVRYSGNSLAYQFGNAFIGGPQPYVSVDLGAISYLLEPVYAVVFAVIAIAAAYKFRETKDVDLTKVT</sequence>
<evidence type="ECO:0000256" key="7">
    <source>
        <dbReference type="SAM" id="Phobius"/>
    </source>
</evidence>
<dbReference type="PANTHER" id="PTHR43045">
    <property type="entry name" value="SHIKIMATE TRANSPORTER"/>
    <property type="match status" value="1"/>
</dbReference>
<feature type="transmembrane region" description="Helical" evidence="7">
    <location>
        <begin position="392"/>
        <end position="414"/>
    </location>
</feature>
<dbReference type="GO" id="GO:0022857">
    <property type="term" value="F:transmembrane transporter activity"/>
    <property type="evidence" value="ECO:0007669"/>
    <property type="project" value="InterPro"/>
</dbReference>
<dbReference type="InterPro" id="IPR020846">
    <property type="entry name" value="MFS_dom"/>
</dbReference>
<protein>
    <submittedName>
        <fullName evidence="9">Putative sugar transport protein</fullName>
    </submittedName>
</protein>
<gene>
    <name evidence="9" type="ORF">NAS2_0025</name>
</gene>
<name>A0A4V0P1E5_9ARCH</name>
<dbReference type="PROSITE" id="PS50850">
    <property type="entry name" value="MFS"/>
    <property type="match status" value="1"/>
</dbReference>
<keyword evidence="2" id="KW-0813">Transport</keyword>
<dbReference type="Pfam" id="PF00083">
    <property type="entry name" value="Sugar_tr"/>
    <property type="match status" value="1"/>
</dbReference>
<accession>A0A4V0P1E5</accession>
<comment type="subcellular location">
    <subcellularLocation>
        <location evidence="1">Cell membrane</location>
        <topology evidence="1">Multi-pass membrane protein</topology>
    </subcellularLocation>
</comment>
<organism evidence="9 10">
    <name type="scientific">Conexivisphaera calida</name>
    <dbReference type="NCBI Taxonomy" id="1874277"/>
    <lineage>
        <taxon>Archaea</taxon>
        <taxon>Nitrososphaerota</taxon>
        <taxon>Conexivisphaeria</taxon>
        <taxon>Conexivisphaerales</taxon>
        <taxon>Conexivisphaeraceae</taxon>
        <taxon>Conexivisphaera</taxon>
    </lineage>
</organism>
<dbReference type="AlphaFoldDB" id="A0A4V0P1E5"/>
<dbReference type="Pfam" id="PF07690">
    <property type="entry name" value="MFS_1"/>
    <property type="match status" value="1"/>
</dbReference>